<dbReference type="AlphaFoldDB" id="A0A1R1JX57"/>
<reference evidence="1 2" key="1">
    <citation type="submission" date="2016-09" db="EMBL/GenBank/DDBJ databases">
        <title>Phylogenomics of Achromobacter.</title>
        <authorList>
            <person name="Jeukens J."/>
            <person name="Freschi L."/>
            <person name="Vincent A.T."/>
            <person name="Emond-Rheault J.-G."/>
            <person name="Kukavica-Ibrulj I."/>
            <person name="Charette S.J."/>
            <person name="Levesque R.C."/>
        </authorList>
    </citation>
    <scope>NUCLEOTIDE SEQUENCE [LARGE SCALE GENOMIC DNA]</scope>
    <source>
        <strain evidence="1 2">AUS488</strain>
    </source>
</reference>
<evidence type="ECO:0000313" key="2">
    <source>
        <dbReference type="Proteomes" id="UP000187251"/>
    </source>
</evidence>
<gene>
    <name evidence="1" type="ORF">BIZ92_20570</name>
</gene>
<organism evidence="1 2">
    <name type="scientific">Alcaligenes xylosoxydans xylosoxydans</name>
    <name type="common">Achromobacter xylosoxidans</name>
    <dbReference type="NCBI Taxonomy" id="85698"/>
    <lineage>
        <taxon>Bacteria</taxon>
        <taxon>Pseudomonadati</taxon>
        <taxon>Pseudomonadota</taxon>
        <taxon>Betaproteobacteria</taxon>
        <taxon>Burkholderiales</taxon>
        <taxon>Alcaligenaceae</taxon>
        <taxon>Achromobacter</taxon>
    </lineage>
</organism>
<dbReference type="Proteomes" id="UP000187251">
    <property type="component" value="Unassembled WGS sequence"/>
</dbReference>
<sequence length="67" mass="7550">MLAKRSAPLVGEAQPAAYLTLDEEGSPSMLFFDVIEARSYCACREEPEPLFWHPAPRGQRRCRNLLG</sequence>
<protein>
    <submittedName>
        <fullName evidence="1">Uncharacterized protein</fullName>
    </submittedName>
</protein>
<evidence type="ECO:0000313" key="1">
    <source>
        <dbReference type="EMBL" id="OMG90706.1"/>
    </source>
</evidence>
<proteinExistence type="predicted"/>
<accession>A0A1R1JX57</accession>
<comment type="caution">
    <text evidence="1">The sequence shown here is derived from an EMBL/GenBank/DDBJ whole genome shotgun (WGS) entry which is preliminary data.</text>
</comment>
<name>A0A1R1JX57_ALCXX</name>
<dbReference type="EMBL" id="MJMN01000005">
    <property type="protein sequence ID" value="OMG90706.1"/>
    <property type="molecule type" value="Genomic_DNA"/>
</dbReference>